<evidence type="ECO:0000256" key="1">
    <source>
        <dbReference type="SAM" id="SignalP"/>
    </source>
</evidence>
<reference evidence="2" key="1">
    <citation type="submission" date="2020-10" db="EMBL/GenBank/DDBJ databases">
        <authorList>
            <person name="Gilroy R."/>
        </authorList>
    </citation>
    <scope>NUCLEOTIDE SEQUENCE</scope>
    <source>
        <strain evidence="2">3924</strain>
    </source>
</reference>
<accession>A0A940IE74</accession>
<evidence type="ECO:0000313" key="2">
    <source>
        <dbReference type="EMBL" id="MBO8440023.1"/>
    </source>
</evidence>
<organism evidence="2 3">
    <name type="scientific">Candidatus Aphodosoma intestinipullorum</name>
    <dbReference type="NCBI Taxonomy" id="2840674"/>
    <lineage>
        <taxon>Bacteria</taxon>
        <taxon>Pseudomonadati</taxon>
        <taxon>Bacteroidota</taxon>
        <taxon>Bacteroidia</taxon>
        <taxon>Bacteroidales</taxon>
        <taxon>Candidatus Aphodosoma</taxon>
    </lineage>
</organism>
<dbReference type="EMBL" id="JADIMV010000086">
    <property type="protein sequence ID" value="MBO8440023.1"/>
    <property type="molecule type" value="Genomic_DNA"/>
</dbReference>
<protein>
    <submittedName>
        <fullName evidence="2">Uncharacterized protein</fullName>
    </submittedName>
</protein>
<feature type="chain" id="PRO_5037255570" evidence="1">
    <location>
        <begin position="26"/>
        <end position="150"/>
    </location>
</feature>
<evidence type="ECO:0000313" key="3">
    <source>
        <dbReference type="Proteomes" id="UP000712007"/>
    </source>
</evidence>
<dbReference type="Proteomes" id="UP000712007">
    <property type="component" value="Unassembled WGS sequence"/>
</dbReference>
<sequence length="150" mass="16846">MKKVLNILSVFSVICVLFSSCGNSAIPDSKITVGVYIDSIPDDRQLSVDIYFDDEKRGENIIVGTENNHRKIFSSAGEDISLYDSLTVSGSFSNGEIIEGFRIVHYFSDSLLAYDFNEYGYLKADTFGVVPYYHYIPYTNDSTVMQDSIK</sequence>
<gene>
    <name evidence="2" type="ORF">IAC51_05170</name>
</gene>
<dbReference type="PROSITE" id="PS51257">
    <property type="entry name" value="PROKAR_LIPOPROTEIN"/>
    <property type="match status" value="1"/>
</dbReference>
<proteinExistence type="predicted"/>
<name>A0A940IE74_9BACT</name>
<keyword evidence="1" id="KW-0732">Signal</keyword>
<comment type="caution">
    <text evidence="2">The sequence shown here is derived from an EMBL/GenBank/DDBJ whole genome shotgun (WGS) entry which is preliminary data.</text>
</comment>
<dbReference type="AlphaFoldDB" id="A0A940IE74"/>
<reference evidence="2" key="2">
    <citation type="journal article" date="2021" name="PeerJ">
        <title>Extensive microbial diversity within the chicken gut microbiome revealed by metagenomics and culture.</title>
        <authorList>
            <person name="Gilroy R."/>
            <person name="Ravi A."/>
            <person name="Getino M."/>
            <person name="Pursley I."/>
            <person name="Horton D.L."/>
            <person name="Alikhan N.F."/>
            <person name="Baker D."/>
            <person name="Gharbi K."/>
            <person name="Hall N."/>
            <person name="Watson M."/>
            <person name="Adriaenssens E.M."/>
            <person name="Foster-Nyarko E."/>
            <person name="Jarju S."/>
            <person name="Secka A."/>
            <person name="Antonio M."/>
            <person name="Oren A."/>
            <person name="Chaudhuri R.R."/>
            <person name="La Ragione R."/>
            <person name="Hildebrand F."/>
            <person name="Pallen M.J."/>
        </authorList>
    </citation>
    <scope>NUCLEOTIDE SEQUENCE</scope>
    <source>
        <strain evidence="2">3924</strain>
    </source>
</reference>
<feature type="signal peptide" evidence="1">
    <location>
        <begin position="1"/>
        <end position="25"/>
    </location>
</feature>